<sequence>MFPGSIEIDCRVHVNLPGYNRTDRVYRNVWTARFRNEGSSAEIKQSLRETGIRHSGINNDLQRRLRGQGCLQ</sequence>
<evidence type="ECO:0000313" key="2">
    <source>
        <dbReference type="Proteomes" id="UP000060787"/>
    </source>
</evidence>
<proteinExistence type="predicted"/>
<dbReference type="KEGG" id="lab:LA76x_0469"/>
<protein>
    <submittedName>
        <fullName evidence="1">Uncharacterized protein</fullName>
    </submittedName>
</protein>
<organism evidence="1 2">
    <name type="scientific">Lysobacter antibioticus</name>
    <dbReference type="NCBI Taxonomy" id="84531"/>
    <lineage>
        <taxon>Bacteria</taxon>
        <taxon>Pseudomonadati</taxon>
        <taxon>Pseudomonadota</taxon>
        <taxon>Gammaproteobacteria</taxon>
        <taxon>Lysobacterales</taxon>
        <taxon>Lysobacteraceae</taxon>
        <taxon>Lysobacter</taxon>
    </lineage>
</organism>
<name>A0A0S2F533_LYSAN</name>
<keyword evidence="2" id="KW-1185">Reference proteome</keyword>
<dbReference type="AlphaFoldDB" id="A0A0S2F533"/>
<evidence type="ECO:0000313" key="1">
    <source>
        <dbReference type="EMBL" id="ALN78630.1"/>
    </source>
</evidence>
<gene>
    <name evidence="1" type="ORF">LA76x_0469</name>
</gene>
<dbReference type="Proteomes" id="UP000060787">
    <property type="component" value="Chromosome"/>
</dbReference>
<accession>A0A0S2F533</accession>
<dbReference type="EMBL" id="CP011129">
    <property type="protein sequence ID" value="ALN78630.1"/>
    <property type="molecule type" value="Genomic_DNA"/>
</dbReference>
<reference evidence="1 2" key="1">
    <citation type="journal article" date="2015" name="BMC Genomics">
        <title>Comparative genomics and metabolic profiling of the genus Lysobacter.</title>
        <authorList>
            <person name="de Bruijn I."/>
            <person name="Cheng X."/>
            <person name="de Jager V."/>
            <person name="Exposito R.G."/>
            <person name="Watrous J."/>
            <person name="Patel N."/>
            <person name="Postma J."/>
            <person name="Dorrestein P.C."/>
            <person name="Kobayashi D."/>
            <person name="Raaijmakers J.M."/>
        </authorList>
    </citation>
    <scope>NUCLEOTIDE SEQUENCE [LARGE SCALE GENOMIC DNA]</scope>
    <source>
        <strain evidence="1 2">76</strain>
    </source>
</reference>